<dbReference type="EMBL" id="CP133586">
    <property type="protein sequence ID" value="WMT15396.1"/>
    <property type="molecule type" value="Genomic_DNA"/>
</dbReference>
<feature type="domain" description="VWFA" evidence="3">
    <location>
        <begin position="67"/>
        <end position="244"/>
    </location>
</feature>
<keyword evidence="7" id="KW-1185">Reference proteome</keyword>
<dbReference type="RefSeq" id="WP_065684351.1">
    <property type="nucleotide sequence ID" value="NZ_CAMISF010000008.1"/>
</dbReference>
<feature type="signal peptide" evidence="2">
    <location>
        <begin position="1"/>
        <end position="21"/>
    </location>
</feature>
<proteinExistence type="predicted"/>
<organism evidence="4 6">
    <name type="scientific">Serratia fonticola</name>
    <dbReference type="NCBI Taxonomy" id="47917"/>
    <lineage>
        <taxon>Bacteria</taxon>
        <taxon>Pseudomonadati</taxon>
        <taxon>Pseudomonadota</taxon>
        <taxon>Gammaproteobacteria</taxon>
        <taxon>Enterobacterales</taxon>
        <taxon>Yersiniaceae</taxon>
        <taxon>Serratia</taxon>
    </lineage>
</organism>
<evidence type="ECO:0000313" key="5">
    <source>
        <dbReference type="EMBL" id="WMT15396.1"/>
    </source>
</evidence>
<dbReference type="PANTHER" id="PTHR10579">
    <property type="entry name" value="CALCIUM-ACTIVATED CHLORIDE CHANNEL REGULATOR"/>
    <property type="match status" value="1"/>
</dbReference>
<dbReference type="CDD" id="cd01465">
    <property type="entry name" value="vWA_subgroup"/>
    <property type="match status" value="1"/>
</dbReference>
<dbReference type="Proteomes" id="UP001235341">
    <property type="component" value="Chromosome"/>
</dbReference>
<evidence type="ECO:0000259" key="3">
    <source>
        <dbReference type="PROSITE" id="PS50234"/>
    </source>
</evidence>
<name>A0A1J7X2B9_SERFO</name>
<evidence type="ECO:0000313" key="4">
    <source>
        <dbReference type="EMBL" id="VEI63168.1"/>
    </source>
</evidence>
<reference evidence="5 7" key="2">
    <citation type="submission" date="2023-08" db="EMBL/GenBank/DDBJ databases">
        <title>Complete Genome and Methylome dissection of Serratia fonticola NEB369.</title>
        <authorList>
            <person name="Fomenkov A."/>
            <person name="Roberts R.D."/>
        </authorList>
    </citation>
    <scope>NUCLEOTIDE SEQUENCE [LARGE SCALE GENOMIC DNA]</scope>
    <source>
        <strain evidence="5 7">NEB369</strain>
    </source>
</reference>
<evidence type="ECO:0000313" key="6">
    <source>
        <dbReference type="Proteomes" id="UP000270487"/>
    </source>
</evidence>
<dbReference type="InterPro" id="IPR036465">
    <property type="entry name" value="vWFA_dom_sf"/>
</dbReference>
<dbReference type="EMBL" id="LR134492">
    <property type="protein sequence ID" value="VEI63168.1"/>
    <property type="molecule type" value="Genomic_DNA"/>
</dbReference>
<evidence type="ECO:0000256" key="2">
    <source>
        <dbReference type="SAM" id="SignalP"/>
    </source>
</evidence>
<dbReference type="Gene3D" id="3.40.50.410">
    <property type="entry name" value="von Willebrand factor, type A domain"/>
    <property type="match status" value="1"/>
</dbReference>
<dbReference type="InterPro" id="IPR002035">
    <property type="entry name" value="VWF_A"/>
</dbReference>
<dbReference type="Proteomes" id="UP000270487">
    <property type="component" value="Chromosome"/>
</dbReference>
<dbReference type="PANTHER" id="PTHR10579:SF43">
    <property type="entry name" value="ZINC FINGER (C3HC4-TYPE RING FINGER) FAMILY PROTEIN"/>
    <property type="match status" value="1"/>
</dbReference>
<keyword evidence="2" id="KW-0732">Signal</keyword>
<feature type="compositionally biased region" description="Polar residues" evidence="1">
    <location>
        <begin position="433"/>
        <end position="443"/>
    </location>
</feature>
<evidence type="ECO:0000256" key="1">
    <source>
        <dbReference type="SAM" id="MobiDB-lite"/>
    </source>
</evidence>
<feature type="compositionally biased region" description="Basic and acidic residues" evidence="1">
    <location>
        <begin position="410"/>
        <end position="431"/>
    </location>
</feature>
<feature type="region of interest" description="Disordered" evidence="1">
    <location>
        <begin position="396"/>
        <end position="443"/>
    </location>
</feature>
<dbReference type="SMART" id="SM00327">
    <property type="entry name" value="VWA"/>
    <property type="match status" value="1"/>
</dbReference>
<accession>A0A1J7X2B9</accession>
<sequence>MDLKCIFALFTLSVLPWSASAAPAAPKVVVKSEVASPVVLENTQDKNYLKISLVGYPLPQEKRSPINLALVIDRSTSMSGDRIENARKAAIAAVNMLNGNDTLSVVAYDSGVEVVIPATKVKDTKELINKINKSIEPRGMTALFAGVSKGIDQVSKHLDKEQVNRIVLLSDGQANVGPTSNSELAELAKLAAKKGIAITTIGIGDGYNEDLMTTIAGYSDGNHAFVEQSSDLEKTFAHEFNDAMSVVAQDVVVVIKTADKVTPVRLLGRDGSISGNTVTVKLNQLYSNQEKYVLLEVIPAKGSNAQSKPLADVNVRYANLSTKQVDTFNEKVAVRYSQSAKDVSAAQVDEVLVDSAIQKAAIENERAVELMDAGKMEEAKQVFSANAAALESLPVSAAPARQKAEASAQKNKDLMGKMESDSKESTRKAVKEQNYNIKTQKNQ</sequence>
<feature type="chain" id="PRO_5044016870" evidence="2">
    <location>
        <begin position="22"/>
        <end position="443"/>
    </location>
</feature>
<dbReference type="AlphaFoldDB" id="A0A1J7X2B9"/>
<gene>
    <name evidence="4" type="ORF">NCTC13193_00680</name>
    <name evidence="5" type="ORF">RFB13_03345</name>
</gene>
<dbReference type="PROSITE" id="PS50234">
    <property type="entry name" value="VWFA"/>
    <property type="match status" value="1"/>
</dbReference>
<dbReference type="SUPFAM" id="SSF53300">
    <property type="entry name" value="vWA-like"/>
    <property type="match status" value="1"/>
</dbReference>
<dbReference type="Pfam" id="PF00092">
    <property type="entry name" value="VWA"/>
    <property type="match status" value="1"/>
</dbReference>
<dbReference type="InterPro" id="IPR051266">
    <property type="entry name" value="CLCR"/>
</dbReference>
<protein>
    <submittedName>
        <fullName evidence="4">Uncharacterized protein encoded in toxicity protection region of plasmid R478, contains von Willebrand factor (VWF) domain</fullName>
    </submittedName>
    <submittedName>
        <fullName evidence="5">VWA domain-containing protein</fullName>
    </submittedName>
</protein>
<reference evidence="4 6" key="1">
    <citation type="submission" date="2018-12" db="EMBL/GenBank/DDBJ databases">
        <authorList>
            <consortium name="Pathogen Informatics"/>
        </authorList>
    </citation>
    <scope>NUCLEOTIDE SEQUENCE [LARGE SCALE GENOMIC DNA]</scope>
    <source>
        <strain evidence="4 6">NCTC13193</strain>
    </source>
</reference>
<evidence type="ECO:0000313" key="7">
    <source>
        <dbReference type="Proteomes" id="UP001235341"/>
    </source>
</evidence>